<dbReference type="OrthoDB" id="9801622at2"/>
<dbReference type="EMBL" id="SGWV01000007">
    <property type="protein sequence ID" value="RZS58509.1"/>
    <property type="molecule type" value="Genomic_DNA"/>
</dbReference>
<comment type="subcellular location">
    <subcellularLocation>
        <location evidence="1">Cell membrane</location>
        <topology evidence="1">Multi-pass membrane protein</topology>
    </subcellularLocation>
</comment>
<feature type="transmembrane region" description="Helical" evidence="8">
    <location>
        <begin position="174"/>
        <end position="194"/>
    </location>
</feature>
<keyword evidence="3 8" id="KW-0812">Transmembrane</keyword>
<evidence type="ECO:0000256" key="8">
    <source>
        <dbReference type="SAM" id="Phobius"/>
    </source>
</evidence>
<feature type="transmembrane region" description="Helical" evidence="8">
    <location>
        <begin position="67"/>
        <end position="88"/>
    </location>
</feature>
<dbReference type="PANTHER" id="PTHR14969:SF62">
    <property type="entry name" value="DECAPRENYLPHOSPHORYL-5-PHOSPHORIBOSE PHOSPHATASE RV3807C-RELATED"/>
    <property type="match status" value="1"/>
</dbReference>
<dbReference type="SUPFAM" id="SSF48317">
    <property type="entry name" value="Acid phosphatase/Vanadium-dependent haloperoxidase"/>
    <property type="match status" value="1"/>
</dbReference>
<feature type="transmembrane region" description="Helical" evidence="8">
    <location>
        <begin position="228"/>
        <end position="248"/>
    </location>
</feature>
<evidence type="ECO:0000313" key="10">
    <source>
        <dbReference type="EMBL" id="RZS58509.1"/>
    </source>
</evidence>
<keyword evidence="6 8" id="KW-0472">Membrane</keyword>
<dbReference type="Pfam" id="PF01569">
    <property type="entry name" value="PAP2"/>
    <property type="match status" value="1"/>
</dbReference>
<reference evidence="10 11" key="1">
    <citation type="submission" date="2019-02" db="EMBL/GenBank/DDBJ databases">
        <title>Genomic Encyclopedia of Type Strains, Phase IV (KMG-IV): sequencing the most valuable type-strain genomes for metagenomic binning, comparative biology and taxonomic classification.</title>
        <authorList>
            <person name="Goeker M."/>
        </authorList>
    </citation>
    <scope>NUCLEOTIDE SEQUENCE [LARGE SCALE GENOMIC DNA]</scope>
    <source>
        <strain evidence="10 11">DSM 10617</strain>
    </source>
</reference>
<organism evidence="10 11">
    <name type="scientific">Sphaerotilus mobilis</name>
    <dbReference type="NCBI Taxonomy" id="47994"/>
    <lineage>
        <taxon>Bacteria</taxon>
        <taxon>Pseudomonadati</taxon>
        <taxon>Pseudomonadota</taxon>
        <taxon>Betaproteobacteria</taxon>
        <taxon>Burkholderiales</taxon>
        <taxon>Sphaerotilaceae</taxon>
        <taxon>Sphaerotilus</taxon>
    </lineage>
</organism>
<evidence type="ECO:0000256" key="5">
    <source>
        <dbReference type="ARBA" id="ARBA00022989"/>
    </source>
</evidence>
<feature type="transmembrane region" description="Helical" evidence="8">
    <location>
        <begin position="200"/>
        <end position="216"/>
    </location>
</feature>
<dbReference type="SMART" id="SM00014">
    <property type="entry name" value="acidPPc"/>
    <property type="match status" value="1"/>
</dbReference>
<keyword evidence="11" id="KW-1185">Reference proteome</keyword>
<gene>
    <name evidence="10" type="ORF">EV685_0803</name>
</gene>
<name>A0A4Q7LX69_9BURK</name>
<dbReference type="InterPro" id="IPR000326">
    <property type="entry name" value="PAP2/HPO"/>
</dbReference>
<dbReference type="GO" id="GO:0005886">
    <property type="term" value="C:plasma membrane"/>
    <property type="evidence" value="ECO:0007669"/>
    <property type="project" value="UniProtKB-SubCell"/>
</dbReference>
<evidence type="ECO:0000256" key="3">
    <source>
        <dbReference type="ARBA" id="ARBA00022692"/>
    </source>
</evidence>
<dbReference type="Gene3D" id="1.20.144.10">
    <property type="entry name" value="Phosphatidic acid phosphatase type 2/haloperoxidase"/>
    <property type="match status" value="1"/>
</dbReference>
<feature type="domain" description="Phosphatidic acid phosphatase type 2/haloperoxidase" evidence="9">
    <location>
        <begin position="97"/>
        <end position="213"/>
    </location>
</feature>
<comment type="caution">
    <text evidence="10">The sequence shown here is derived from an EMBL/GenBank/DDBJ whole genome shotgun (WGS) entry which is preliminary data.</text>
</comment>
<dbReference type="Proteomes" id="UP000293433">
    <property type="component" value="Unassembled WGS sequence"/>
</dbReference>
<keyword evidence="2" id="KW-1003">Cell membrane</keyword>
<dbReference type="RefSeq" id="WP_130480647.1">
    <property type="nucleotide sequence ID" value="NZ_SGWV01000007.1"/>
</dbReference>
<evidence type="ECO:0000256" key="2">
    <source>
        <dbReference type="ARBA" id="ARBA00022475"/>
    </source>
</evidence>
<dbReference type="PANTHER" id="PTHR14969">
    <property type="entry name" value="SPHINGOSINE-1-PHOSPHATE PHOSPHOHYDROLASE"/>
    <property type="match status" value="1"/>
</dbReference>
<accession>A0A4Q7LX69</accession>
<sequence length="309" mass="32160">MTDLHRPALAKDRWPRLLWLAPRPVGQALAAVLAALALLQVLGGTTAQVLHLSIFHAINASGRWAPSSWSTLSVLGLGLCALIVFALTTPPGHAPATRRLAALLACFPIGGALTHGFKQLIQAARPAAALGIDQIVVVGAPLLSKAMPSGHAVTAFTVATLISLEARLPRPWRLAVWALAFAVALSRVAVGAHWPADICAGAALGVLVGHAGWWCASQGRWVAQLMSLWGQTLIALGLLVSSAVLWALQTGYPLAMPGQRLLAAVGLGVALWRLTRLLPSGLQRPAQGPGRRAAPQPSTRADDAAADLA</sequence>
<evidence type="ECO:0000256" key="7">
    <source>
        <dbReference type="SAM" id="MobiDB-lite"/>
    </source>
</evidence>
<keyword evidence="4" id="KW-0378">Hydrolase</keyword>
<evidence type="ECO:0000313" key="11">
    <source>
        <dbReference type="Proteomes" id="UP000293433"/>
    </source>
</evidence>
<proteinExistence type="predicted"/>
<keyword evidence="5 8" id="KW-1133">Transmembrane helix</keyword>
<evidence type="ECO:0000256" key="6">
    <source>
        <dbReference type="ARBA" id="ARBA00023136"/>
    </source>
</evidence>
<dbReference type="InterPro" id="IPR036938">
    <property type="entry name" value="PAP2/HPO_sf"/>
</dbReference>
<protein>
    <submittedName>
        <fullName evidence="10">Undecaprenyl-diphosphatase</fullName>
    </submittedName>
</protein>
<evidence type="ECO:0000256" key="4">
    <source>
        <dbReference type="ARBA" id="ARBA00022801"/>
    </source>
</evidence>
<dbReference type="AlphaFoldDB" id="A0A4Q7LX69"/>
<evidence type="ECO:0000259" key="9">
    <source>
        <dbReference type="SMART" id="SM00014"/>
    </source>
</evidence>
<evidence type="ECO:0000256" key="1">
    <source>
        <dbReference type="ARBA" id="ARBA00004651"/>
    </source>
</evidence>
<feature type="transmembrane region" description="Helical" evidence="8">
    <location>
        <begin position="100"/>
        <end position="117"/>
    </location>
</feature>
<dbReference type="GO" id="GO:0016787">
    <property type="term" value="F:hydrolase activity"/>
    <property type="evidence" value="ECO:0007669"/>
    <property type="project" value="UniProtKB-KW"/>
</dbReference>
<feature type="region of interest" description="Disordered" evidence="7">
    <location>
        <begin position="283"/>
        <end position="309"/>
    </location>
</feature>